<dbReference type="EMBL" id="CP042593">
    <property type="protein sequence ID" value="QED46277.1"/>
    <property type="molecule type" value="Genomic_DNA"/>
</dbReference>
<keyword evidence="2" id="KW-1185">Reference proteome</keyword>
<evidence type="ECO:0000313" key="2">
    <source>
        <dbReference type="Proteomes" id="UP000321555"/>
    </source>
</evidence>
<dbReference type="RefSeq" id="WP_057775617.1">
    <property type="nucleotide sequence ID" value="NZ_CP042593.1"/>
</dbReference>
<protein>
    <submittedName>
        <fullName evidence="1">Translocation protein TolB</fullName>
    </submittedName>
</protein>
<sequence>MKRIIIVLALIILSIQPLSFVSAESNIGLRAAFIRSNDLWIKNGRKEMKITNDVKAKFPKWSFDGNWIAYIRDSKYQEGDLWLYHVKSNRHFKVYSNVRANFQWAPNQNTLGFQSDQSLRIIDVTSLKQSLKIASGIINFSWFPDGSGLLTSSKAGESVFSDIVLSKILINHNKKQYQSQHFYTIAVGKNEYFYGTSQFKWSNDRRWIAFQLVPTASLSADSNTLSVLSNDGQSFYKIDEMLDYDEWFQWAPSKNFLGYIQGFSRMAITNKKLKVANVDKSSFSEYTPKGFVDRDLTWRTDDSIFVSRSIDSEWVDVKQRPLPSLYKVDLKTKTAQKITSPSIKEGDFRPQSINNENKLIWIRTDREKAKVWIADSDGLNQKIWIENMNPGTWYYEHWNWDEVFSLYQPYKKKFLK</sequence>
<dbReference type="InterPro" id="IPR011042">
    <property type="entry name" value="6-blade_b-propeller_TolB-like"/>
</dbReference>
<name>A0A5B8Z0P0_CYTDA</name>
<dbReference type="PANTHER" id="PTHR36842:SF1">
    <property type="entry name" value="PROTEIN TOLB"/>
    <property type="match status" value="1"/>
</dbReference>
<dbReference type="SUPFAM" id="SSF82171">
    <property type="entry name" value="DPP6 N-terminal domain-like"/>
    <property type="match status" value="1"/>
</dbReference>
<gene>
    <name evidence="1" type="ORF">FSZ17_02690</name>
</gene>
<proteinExistence type="predicted"/>
<dbReference type="OrthoDB" id="9774911at2"/>
<reference evidence="2" key="1">
    <citation type="submission" date="2019-08" db="EMBL/GenBank/DDBJ databases">
        <authorList>
            <person name="Zheng X."/>
        </authorList>
    </citation>
    <scope>NUCLEOTIDE SEQUENCE [LARGE SCALE GENOMIC DNA]</scope>
    <source>
        <strain evidence="2">FJAT-25496</strain>
    </source>
</reference>
<accession>A0A5B8Z0P0</accession>
<dbReference type="Proteomes" id="UP000321555">
    <property type="component" value="Chromosome"/>
</dbReference>
<dbReference type="AlphaFoldDB" id="A0A5B8Z0P0"/>
<dbReference type="KEGG" id="bda:FSZ17_02690"/>
<dbReference type="STRING" id="1742359.GCA_001439625_04378"/>
<dbReference type="Gene3D" id="2.120.10.30">
    <property type="entry name" value="TolB, C-terminal domain"/>
    <property type="match status" value="1"/>
</dbReference>
<dbReference type="PANTHER" id="PTHR36842">
    <property type="entry name" value="PROTEIN TOLB HOMOLOG"/>
    <property type="match status" value="1"/>
</dbReference>
<organism evidence="1 2">
    <name type="scientific">Cytobacillus dafuensis</name>
    <name type="common">Bacillus dafuensis</name>
    <dbReference type="NCBI Taxonomy" id="1742359"/>
    <lineage>
        <taxon>Bacteria</taxon>
        <taxon>Bacillati</taxon>
        <taxon>Bacillota</taxon>
        <taxon>Bacilli</taxon>
        <taxon>Bacillales</taxon>
        <taxon>Bacillaceae</taxon>
        <taxon>Cytobacillus</taxon>
    </lineage>
</organism>
<evidence type="ECO:0000313" key="1">
    <source>
        <dbReference type="EMBL" id="QED46277.1"/>
    </source>
</evidence>